<dbReference type="GO" id="GO:0000175">
    <property type="term" value="F:3'-5'-RNA exonuclease activity"/>
    <property type="evidence" value="ECO:0007669"/>
    <property type="project" value="TreeGrafter"/>
</dbReference>
<sequence>MDFHHKYNRFITPLYGEPRNITVDNELLKTNSVSHEYCIEDRVDMTNYDVYSIDPDGCEDADDAFSIYEDNGKLYLAIHIADPTEHIHLNSPLWKDIERRVVTRYPSNKPPIHMMPNDIMERASLMDNKHGCVKMALTIVTEIDEATHTPVGKIRLLFTKIKVKRENSLTYTVAASQFYSNNAIYLGWKISEALQTKRKKETKAVVLNELATSYILFHENQPTLCKDHSTERLMKQMIAEFAIFSNSFIGEYLKLNFNGSGLYRICAAKEWLNTVNEDITGKELLNEIIANGINAEYMSSVGSHDLVGTPEYIHFTSPIRRLSDCVCHYLLKYIYLKNKTPSISVPFTSHELDKYSSDCSMTSKSMKNIQYKDTKFRLIQIMHNLLSHGTDLSIQYYVTSYKNTFLNIIINQINHHDIYMSYTLRIPSMEKEYSIKHPNTIKITKIHPPGKFDQGTIPELDSMFI</sequence>
<dbReference type="InterPro" id="IPR001900">
    <property type="entry name" value="RNase_II/R"/>
</dbReference>
<feature type="domain" description="RNB" evidence="1">
    <location>
        <begin position="42"/>
        <end position="337"/>
    </location>
</feature>
<dbReference type="GO" id="GO:0006402">
    <property type="term" value="P:mRNA catabolic process"/>
    <property type="evidence" value="ECO:0007669"/>
    <property type="project" value="TreeGrafter"/>
</dbReference>
<dbReference type="SUPFAM" id="SSF50249">
    <property type="entry name" value="Nucleic acid-binding proteins"/>
    <property type="match status" value="1"/>
</dbReference>
<dbReference type="GO" id="GO:0000932">
    <property type="term" value="C:P-body"/>
    <property type="evidence" value="ECO:0007669"/>
    <property type="project" value="TreeGrafter"/>
</dbReference>
<dbReference type="AlphaFoldDB" id="A0A6C0BX69"/>
<protein>
    <recommendedName>
        <fullName evidence="1">RNB domain-containing protein</fullName>
    </recommendedName>
</protein>
<dbReference type="SMART" id="SM00955">
    <property type="entry name" value="RNB"/>
    <property type="match status" value="1"/>
</dbReference>
<dbReference type="Pfam" id="PF00773">
    <property type="entry name" value="RNB"/>
    <property type="match status" value="1"/>
</dbReference>
<dbReference type="InterPro" id="IPR012340">
    <property type="entry name" value="NA-bd_OB-fold"/>
</dbReference>
<name>A0A6C0BX69_9ZZZZ</name>
<dbReference type="PANTHER" id="PTHR23355">
    <property type="entry name" value="RIBONUCLEASE"/>
    <property type="match status" value="1"/>
</dbReference>
<reference evidence="2" key="1">
    <citation type="journal article" date="2020" name="Nature">
        <title>Giant virus diversity and host interactions through global metagenomics.</title>
        <authorList>
            <person name="Schulz F."/>
            <person name="Roux S."/>
            <person name="Paez-Espino D."/>
            <person name="Jungbluth S."/>
            <person name="Walsh D.A."/>
            <person name="Denef V.J."/>
            <person name="McMahon K.D."/>
            <person name="Konstantinidis K.T."/>
            <person name="Eloe-Fadrosh E.A."/>
            <person name="Kyrpides N.C."/>
            <person name="Woyke T."/>
        </authorList>
    </citation>
    <scope>NUCLEOTIDE SEQUENCE</scope>
    <source>
        <strain evidence="2">GVMAG-M-3300020166-18</strain>
    </source>
</reference>
<accession>A0A6C0BX69</accession>
<dbReference type="GO" id="GO:0003723">
    <property type="term" value="F:RNA binding"/>
    <property type="evidence" value="ECO:0007669"/>
    <property type="project" value="InterPro"/>
</dbReference>
<evidence type="ECO:0000313" key="2">
    <source>
        <dbReference type="EMBL" id="QHS96672.1"/>
    </source>
</evidence>
<dbReference type="PANTHER" id="PTHR23355:SF9">
    <property type="entry name" value="DIS3-LIKE EXONUCLEASE 2"/>
    <property type="match status" value="1"/>
</dbReference>
<evidence type="ECO:0000259" key="1">
    <source>
        <dbReference type="SMART" id="SM00955"/>
    </source>
</evidence>
<dbReference type="InterPro" id="IPR050180">
    <property type="entry name" value="RNR_Ribonuclease"/>
</dbReference>
<organism evidence="2">
    <name type="scientific">viral metagenome</name>
    <dbReference type="NCBI Taxonomy" id="1070528"/>
    <lineage>
        <taxon>unclassified sequences</taxon>
        <taxon>metagenomes</taxon>
        <taxon>organismal metagenomes</taxon>
    </lineage>
</organism>
<dbReference type="EMBL" id="MN739275">
    <property type="protein sequence ID" value="QHS96672.1"/>
    <property type="molecule type" value="Genomic_DNA"/>
</dbReference>
<proteinExistence type="predicted"/>